<evidence type="ECO:0000256" key="11">
    <source>
        <dbReference type="ARBA" id="ARBA00023136"/>
    </source>
</evidence>
<feature type="transmembrane region" description="Helical" evidence="14">
    <location>
        <begin position="335"/>
        <end position="368"/>
    </location>
</feature>
<keyword evidence="6" id="KW-0479">Metal-binding</keyword>
<keyword evidence="7 12" id="KW-0863">Zinc-finger</keyword>
<dbReference type="SMART" id="SM00184">
    <property type="entry name" value="RING"/>
    <property type="match status" value="1"/>
</dbReference>
<evidence type="ECO:0000256" key="3">
    <source>
        <dbReference type="ARBA" id="ARBA00012483"/>
    </source>
</evidence>
<comment type="subcellular location">
    <subcellularLocation>
        <location evidence="2">Membrane</location>
        <topology evidence="2">Multi-pass membrane protein</topology>
    </subcellularLocation>
</comment>
<dbReference type="AlphaFoldDB" id="A0AAD8XRD8"/>
<dbReference type="GO" id="GO:0016567">
    <property type="term" value="P:protein ubiquitination"/>
    <property type="evidence" value="ECO:0007669"/>
    <property type="project" value="TreeGrafter"/>
</dbReference>
<comment type="catalytic activity">
    <reaction evidence="1">
        <text>S-ubiquitinyl-[E2 ubiquitin-conjugating enzyme]-L-cysteine + [acceptor protein]-L-lysine = [E2 ubiquitin-conjugating enzyme]-L-cysteine + N(6)-ubiquitinyl-[acceptor protein]-L-lysine.</text>
        <dbReference type="EC" id="2.3.2.27"/>
    </reaction>
</comment>
<sequence length="540" mass="60705">MIRRLLLQLHLPPQAIQAQTYLSMVVPVGFYTTVRMKSMFAMVLTMAWSMKVALMKHRFAFTLVNLSQEGGLRHRAYSEPDRTQVAGFFLNSVYSSRAIDTGGSRDESSSPVSQVVNVTDESVSVIEEGNATTHQEIEQIQANLTLQIPNDQTSLSATGSLDSVTENDVVAESESPDNFESAVLPGSADDGNVNNTDIETIIDPDRDARMRWLQINRRFRRIISCVALTFSFLLVLFLVSWVVLIATYVLSLPKTCDVPLKAYFWLATLQLALDFFRAEIMKWMCRWRSNSQGALPLRVLLYNIAYLIFAMLVLRLGITSVFVKESTCYDTAPELFLACAVFVSLTLLAWTLIIVGYIIPYAAVAVLLTRNGYFPNEDLDALNDAERNRRGRLIGILPNNLANSAPPDCVEKLRVVMYDEFNDSFQKECCICLMEYAPGDGIVATPCEHIFHKQCCKEWLQLSRSCPICRRDIVDGLGEGSTLEEGSISSDLGSHLRNNPQERRTSRDLQREASNLLQFLRRDQQRSRRASSENSSNNGN</sequence>
<evidence type="ECO:0000256" key="1">
    <source>
        <dbReference type="ARBA" id="ARBA00000900"/>
    </source>
</evidence>
<dbReference type="InterPro" id="IPR013083">
    <property type="entry name" value="Znf_RING/FYVE/PHD"/>
</dbReference>
<dbReference type="EC" id="2.3.2.27" evidence="3"/>
<proteinExistence type="predicted"/>
<dbReference type="PANTHER" id="PTHR45977">
    <property type="entry name" value="TARGET OF ERK KINASE MPK-1"/>
    <property type="match status" value="1"/>
</dbReference>
<feature type="region of interest" description="Disordered" evidence="13">
    <location>
        <begin position="166"/>
        <end position="190"/>
    </location>
</feature>
<name>A0AAD8XRD8_9STRA</name>
<feature type="region of interest" description="Disordered" evidence="13">
    <location>
        <begin position="484"/>
        <end position="508"/>
    </location>
</feature>
<gene>
    <name evidence="16" type="ORF">QTG54_016820</name>
</gene>
<evidence type="ECO:0000256" key="10">
    <source>
        <dbReference type="ARBA" id="ARBA00022989"/>
    </source>
</evidence>
<evidence type="ECO:0000256" key="13">
    <source>
        <dbReference type="SAM" id="MobiDB-lite"/>
    </source>
</evidence>
<feature type="transmembrane region" description="Helical" evidence="14">
    <location>
        <begin position="222"/>
        <end position="250"/>
    </location>
</feature>
<evidence type="ECO:0000256" key="8">
    <source>
        <dbReference type="ARBA" id="ARBA00022786"/>
    </source>
</evidence>
<dbReference type="SUPFAM" id="SSF57850">
    <property type="entry name" value="RING/U-box"/>
    <property type="match status" value="1"/>
</dbReference>
<comment type="caution">
    <text evidence="16">The sequence shown here is derived from an EMBL/GenBank/DDBJ whole genome shotgun (WGS) entry which is preliminary data.</text>
</comment>
<dbReference type="Proteomes" id="UP001224775">
    <property type="component" value="Unassembled WGS sequence"/>
</dbReference>
<dbReference type="PROSITE" id="PS50089">
    <property type="entry name" value="ZF_RING_2"/>
    <property type="match status" value="1"/>
</dbReference>
<dbReference type="CDD" id="cd16448">
    <property type="entry name" value="RING-H2"/>
    <property type="match status" value="1"/>
</dbReference>
<evidence type="ECO:0000256" key="14">
    <source>
        <dbReference type="SAM" id="Phobius"/>
    </source>
</evidence>
<dbReference type="GO" id="GO:0061630">
    <property type="term" value="F:ubiquitin protein ligase activity"/>
    <property type="evidence" value="ECO:0007669"/>
    <property type="project" value="UniProtKB-EC"/>
</dbReference>
<keyword evidence="17" id="KW-1185">Reference proteome</keyword>
<evidence type="ECO:0000259" key="15">
    <source>
        <dbReference type="PROSITE" id="PS50089"/>
    </source>
</evidence>
<organism evidence="16 17">
    <name type="scientific">Skeletonema marinoi</name>
    <dbReference type="NCBI Taxonomy" id="267567"/>
    <lineage>
        <taxon>Eukaryota</taxon>
        <taxon>Sar</taxon>
        <taxon>Stramenopiles</taxon>
        <taxon>Ochrophyta</taxon>
        <taxon>Bacillariophyta</taxon>
        <taxon>Coscinodiscophyceae</taxon>
        <taxon>Thalassiosirophycidae</taxon>
        <taxon>Thalassiosirales</taxon>
        <taxon>Skeletonemataceae</taxon>
        <taxon>Skeletonema</taxon>
        <taxon>Skeletonema marinoi-dohrnii complex</taxon>
    </lineage>
</organism>
<evidence type="ECO:0000313" key="16">
    <source>
        <dbReference type="EMBL" id="KAK1732426.1"/>
    </source>
</evidence>
<keyword evidence="8" id="KW-0833">Ubl conjugation pathway</keyword>
<evidence type="ECO:0000256" key="5">
    <source>
        <dbReference type="ARBA" id="ARBA00022692"/>
    </source>
</evidence>
<dbReference type="EMBL" id="JATAAI010000066">
    <property type="protein sequence ID" value="KAK1732426.1"/>
    <property type="molecule type" value="Genomic_DNA"/>
</dbReference>
<keyword evidence="5 14" id="KW-0812">Transmembrane</keyword>
<dbReference type="Gene3D" id="3.30.40.10">
    <property type="entry name" value="Zinc/RING finger domain, C3HC4 (zinc finger)"/>
    <property type="match status" value="1"/>
</dbReference>
<evidence type="ECO:0000256" key="4">
    <source>
        <dbReference type="ARBA" id="ARBA00022679"/>
    </source>
</evidence>
<accession>A0AAD8XRD8</accession>
<dbReference type="Pfam" id="PF13639">
    <property type="entry name" value="zf-RING_2"/>
    <property type="match status" value="1"/>
</dbReference>
<feature type="transmembrane region" description="Helical" evidence="14">
    <location>
        <begin position="262"/>
        <end position="278"/>
    </location>
</feature>
<keyword evidence="4" id="KW-0808">Transferase</keyword>
<dbReference type="GO" id="GO:0008270">
    <property type="term" value="F:zinc ion binding"/>
    <property type="evidence" value="ECO:0007669"/>
    <property type="project" value="UniProtKB-KW"/>
</dbReference>
<dbReference type="GO" id="GO:0006511">
    <property type="term" value="P:ubiquitin-dependent protein catabolic process"/>
    <property type="evidence" value="ECO:0007669"/>
    <property type="project" value="TreeGrafter"/>
</dbReference>
<evidence type="ECO:0000256" key="12">
    <source>
        <dbReference type="PROSITE-ProRule" id="PRU00175"/>
    </source>
</evidence>
<evidence type="ECO:0000256" key="6">
    <source>
        <dbReference type="ARBA" id="ARBA00022723"/>
    </source>
</evidence>
<keyword evidence="10 14" id="KW-1133">Transmembrane helix</keyword>
<dbReference type="PANTHER" id="PTHR45977:SF4">
    <property type="entry name" value="RING-TYPE DOMAIN-CONTAINING PROTEIN"/>
    <property type="match status" value="1"/>
</dbReference>
<feature type="domain" description="RING-type" evidence="15">
    <location>
        <begin position="429"/>
        <end position="470"/>
    </location>
</feature>
<dbReference type="InterPro" id="IPR001841">
    <property type="entry name" value="Znf_RING"/>
</dbReference>
<keyword evidence="11 14" id="KW-0472">Membrane</keyword>
<feature type="transmembrane region" description="Helical" evidence="14">
    <location>
        <begin position="299"/>
        <end position="323"/>
    </location>
</feature>
<evidence type="ECO:0000313" key="17">
    <source>
        <dbReference type="Proteomes" id="UP001224775"/>
    </source>
</evidence>
<reference evidence="16" key="1">
    <citation type="submission" date="2023-06" db="EMBL/GenBank/DDBJ databases">
        <title>Survivors Of The Sea: Transcriptome response of Skeletonema marinoi to long-term dormancy.</title>
        <authorList>
            <person name="Pinder M.I.M."/>
            <person name="Kourtchenko O."/>
            <person name="Robertson E.K."/>
            <person name="Larsson T."/>
            <person name="Maumus F."/>
            <person name="Osuna-Cruz C.M."/>
            <person name="Vancaester E."/>
            <person name="Stenow R."/>
            <person name="Vandepoele K."/>
            <person name="Ploug H."/>
            <person name="Bruchert V."/>
            <person name="Godhe A."/>
            <person name="Topel M."/>
        </authorList>
    </citation>
    <scope>NUCLEOTIDE SEQUENCE</scope>
    <source>
        <strain evidence="16">R05AC</strain>
    </source>
</reference>
<dbReference type="GO" id="GO:0016020">
    <property type="term" value="C:membrane"/>
    <property type="evidence" value="ECO:0007669"/>
    <property type="project" value="UniProtKB-SubCell"/>
</dbReference>
<keyword evidence="9" id="KW-0862">Zinc</keyword>
<protein>
    <recommendedName>
        <fullName evidence="3">RING-type E3 ubiquitin transferase</fullName>
        <ecNumber evidence="3">2.3.2.27</ecNumber>
    </recommendedName>
</protein>
<evidence type="ECO:0000256" key="2">
    <source>
        <dbReference type="ARBA" id="ARBA00004141"/>
    </source>
</evidence>
<evidence type="ECO:0000256" key="7">
    <source>
        <dbReference type="ARBA" id="ARBA00022771"/>
    </source>
</evidence>
<evidence type="ECO:0000256" key="9">
    <source>
        <dbReference type="ARBA" id="ARBA00022833"/>
    </source>
</evidence>